<evidence type="ECO:0000313" key="3">
    <source>
        <dbReference type="EMBL" id="CAF4955543.1"/>
    </source>
</evidence>
<sequence length="159" mass="17443">MPIANLDPLKFVAINYKPAAAVWVPPSACYAKFRWEDCGKPPVPVMYYWRPGSRCEVGLWRGCLPNLNMFQDEYECVATCIYSSRAGPSDFHSIDAVEQIDTTELEILTTTRNGTDEENTTIGYTMQDTGETGQTAEVGKAEGGNETSTNIDAATTVDA</sequence>
<organism evidence="3 4">
    <name type="scientific">Pieris macdunnoughi</name>
    <dbReference type="NCBI Taxonomy" id="345717"/>
    <lineage>
        <taxon>Eukaryota</taxon>
        <taxon>Metazoa</taxon>
        <taxon>Ecdysozoa</taxon>
        <taxon>Arthropoda</taxon>
        <taxon>Hexapoda</taxon>
        <taxon>Insecta</taxon>
        <taxon>Pterygota</taxon>
        <taxon>Neoptera</taxon>
        <taxon>Endopterygota</taxon>
        <taxon>Lepidoptera</taxon>
        <taxon>Glossata</taxon>
        <taxon>Ditrysia</taxon>
        <taxon>Papilionoidea</taxon>
        <taxon>Pieridae</taxon>
        <taxon>Pierinae</taxon>
        <taxon>Pieris</taxon>
    </lineage>
</organism>
<feature type="region of interest" description="Disordered" evidence="1">
    <location>
        <begin position="137"/>
        <end position="159"/>
    </location>
</feature>
<accession>A0A821Y5Y2</accession>
<dbReference type="GO" id="GO:0004867">
    <property type="term" value="F:serine-type endopeptidase inhibitor activity"/>
    <property type="evidence" value="ECO:0007669"/>
    <property type="project" value="InterPro"/>
</dbReference>
<dbReference type="Proteomes" id="UP000663880">
    <property type="component" value="Unassembled WGS sequence"/>
</dbReference>
<dbReference type="Gene3D" id="4.10.410.10">
    <property type="entry name" value="Pancreatic trypsin inhibitor Kunitz domain"/>
    <property type="match status" value="1"/>
</dbReference>
<evidence type="ECO:0000256" key="1">
    <source>
        <dbReference type="SAM" id="MobiDB-lite"/>
    </source>
</evidence>
<evidence type="ECO:0000259" key="2">
    <source>
        <dbReference type="SMART" id="SM00131"/>
    </source>
</evidence>
<comment type="caution">
    <text evidence="3">The sequence shown here is derived from an EMBL/GenBank/DDBJ whole genome shotgun (WGS) entry which is preliminary data.</text>
</comment>
<reference evidence="3" key="1">
    <citation type="submission" date="2021-02" db="EMBL/GenBank/DDBJ databases">
        <authorList>
            <person name="Steward A R."/>
        </authorList>
    </citation>
    <scope>NUCLEOTIDE SEQUENCE</scope>
</reference>
<feature type="compositionally biased region" description="Polar residues" evidence="1">
    <location>
        <begin position="145"/>
        <end position="159"/>
    </location>
</feature>
<proteinExistence type="predicted"/>
<evidence type="ECO:0000313" key="4">
    <source>
        <dbReference type="Proteomes" id="UP000663880"/>
    </source>
</evidence>
<feature type="domain" description="BPTI/Kunitz inhibitor" evidence="2">
    <location>
        <begin position="27"/>
        <end position="81"/>
    </location>
</feature>
<dbReference type="InterPro" id="IPR002223">
    <property type="entry name" value="Kunitz_BPTI"/>
</dbReference>
<name>A0A821Y5Y2_9NEOP</name>
<gene>
    <name evidence="3" type="ORF">PMACD_LOCUS16161</name>
</gene>
<dbReference type="AlphaFoldDB" id="A0A821Y5Y2"/>
<dbReference type="SUPFAM" id="SSF57362">
    <property type="entry name" value="BPTI-like"/>
    <property type="match status" value="1"/>
</dbReference>
<dbReference type="InterPro" id="IPR036880">
    <property type="entry name" value="Kunitz_BPTI_sf"/>
</dbReference>
<protein>
    <recommendedName>
        <fullName evidence="2">BPTI/Kunitz inhibitor domain-containing protein</fullName>
    </recommendedName>
</protein>
<dbReference type="OrthoDB" id="7460392at2759"/>
<keyword evidence="4" id="KW-1185">Reference proteome</keyword>
<dbReference type="EMBL" id="CAJOBZ010000078">
    <property type="protein sequence ID" value="CAF4955543.1"/>
    <property type="molecule type" value="Genomic_DNA"/>
</dbReference>
<dbReference type="SMART" id="SM00131">
    <property type="entry name" value="KU"/>
    <property type="match status" value="1"/>
</dbReference>
<dbReference type="Pfam" id="PF00014">
    <property type="entry name" value="Kunitz_BPTI"/>
    <property type="match status" value="1"/>
</dbReference>